<protein>
    <recommendedName>
        <fullName evidence="3">leucine--tRNA ligase</fullName>
        <ecNumber evidence="3">6.1.1.4</ecNumber>
    </recommendedName>
    <alternativeName>
        <fullName evidence="9">Leucyl-tRNA synthetase</fullName>
    </alternativeName>
</protein>
<dbReference type="Pfam" id="PF08264">
    <property type="entry name" value="Anticodon_1"/>
    <property type="match status" value="1"/>
</dbReference>
<evidence type="ECO:0000256" key="7">
    <source>
        <dbReference type="ARBA" id="ARBA00022917"/>
    </source>
</evidence>
<comment type="catalytic activity">
    <reaction evidence="10">
        <text>tRNA(Leu) + L-leucine + ATP = L-leucyl-tRNA(Leu) + AMP + diphosphate</text>
        <dbReference type="Rhea" id="RHEA:11688"/>
        <dbReference type="Rhea" id="RHEA-COMP:9613"/>
        <dbReference type="Rhea" id="RHEA-COMP:9622"/>
        <dbReference type="ChEBI" id="CHEBI:30616"/>
        <dbReference type="ChEBI" id="CHEBI:33019"/>
        <dbReference type="ChEBI" id="CHEBI:57427"/>
        <dbReference type="ChEBI" id="CHEBI:78442"/>
        <dbReference type="ChEBI" id="CHEBI:78494"/>
        <dbReference type="ChEBI" id="CHEBI:456215"/>
        <dbReference type="EC" id="6.1.1.4"/>
    </reaction>
</comment>
<dbReference type="EMBL" id="NAJM01000015">
    <property type="protein sequence ID" value="RVX71788.1"/>
    <property type="molecule type" value="Genomic_DNA"/>
</dbReference>
<accession>A0A438N7N8</accession>
<dbReference type="GO" id="GO:0006429">
    <property type="term" value="P:leucyl-tRNA aminoacylation"/>
    <property type="evidence" value="ECO:0007669"/>
    <property type="project" value="InterPro"/>
</dbReference>
<evidence type="ECO:0000259" key="15">
    <source>
        <dbReference type="Pfam" id="PF13603"/>
    </source>
</evidence>
<name>A0A438N7N8_EXOME</name>
<keyword evidence="5 11" id="KW-0547">Nucleotide-binding</keyword>
<dbReference type="GO" id="GO:0032543">
    <property type="term" value="P:mitochondrial translation"/>
    <property type="evidence" value="ECO:0007669"/>
    <property type="project" value="TreeGrafter"/>
</dbReference>
<dbReference type="GO" id="GO:0005759">
    <property type="term" value="C:mitochondrial matrix"/>
    <property type="evidence" value="ECO:0007669"/>
    <property type="project" value="UniProtKB-SubCell"/>
</dbReference>
<reference evidence="16 17" key="1">
    <citation type="submission" date="2017-03" db="EMBL/GenBank/DDBJ databases">
        <title>Genomes of endolithic fungi from Antarctica.</title>
        <authorList>
            <person name="Coleine C."/>
            <person name="Masonjones S."/>
            <person name="Stajich J.E."/>
        </authorList>
    </citation>
    <scope>NUCLEOTIDE SEQUENCE [LARGE SCALE GENOMIC DNA]</scope>
    <source>
        <strain evidence="16 17">CCFEE 6314</strain>
    </source>
</reference>
<dbReference type="Pfam" id="PF00133">
    <property type="entry name" value="tRNA-synt_1"/>
    <property type="match status" value="1"/>
</dbReference>
<feature type="domain" description="Leucyl-tRNA synthetase editing" evidence="15">
    <location>
        <begin position="303"/>
        <end position="494"/>
    </location>
</feature>
<gene>
    <name evidence="16" type="ORF">B0A52_04187</name>
</gene>
<feature type="domain" description="Methionyl/Leucyl tRNA synthetase" evidence="14">
    <location>
        <begin position="119"/>
        <end position="251"/>
    </location>
</feature>
<dbReference type="Gene3D" id="3.90.740.10">
    <property type="entry name" value="Valyl/Leucyl/Isoleucyl-tRNA synthetase, editing domain"/>
    <property type="match status" value="1"/>
</dbReference>
<evidence type="ECO:0000256" key="4">
    <source>
        <dbReference type="ARBA" id="ARBA00022598"/>
    </source>
</evidence>
<proteinExistence type="inferred from homology"/>
<dbReference type="AlphaFoldDB" id="A0A438N7N8"/>
<dbReference type="InterPro" id="IPR015413">
    <property type="entry name" value="Methionyl/Leucyl_tRNA_Synth"/>
</dbReference>
<keyword evidence="6 11" id="KW-0067">ATP-binding</keyword>
<keyword evidence="8 11" id="KW-0030">Aminoacyl-tRNA synthetase</keyword>
<evidence type="ECO:0000259" key="12">
    <source>
        <dbReference type="Pfam" id="PF00133"/>
    </source>
</evidence>
<keyword evidence="7 11" id="KW-0648">Protein biosynthesis</keyword>
<dbReference type="FunFam" id="1.10.730.10:FF:000002">
    <property type="entry name" value="Leucine--tRNA ligase"/>
    <property type="match status" value="1"/>
</dbReference>
<dbReference type="SUPFAM" id="SSF47323">
    <property type="entry name" value="Anticodon-binding domain of a subclass of class I aminoacyl-tRNA synthetases"/>
    <property type="match status" value="1"/>
</dbReference>
<dbReference type="GO" id="GO:0002161">
    <property type="term" value="F:aminoacyl-tRNA deacylase activity"/>
    <property type="evidence" value="ECO:0007669"/>
    <property type="project" value="InterPro"/>
</dbReference>
<dbReference type="SUPFAM" id="SSF50677">
    <property type="entry name" value="ValRS/IleRS/LeuRS editing domain"/>
    <property type="match status" value="1"/>
</dbReference>
<evidence type="ECO:0000256" key="9">
    <source>
        <dbReference type="ARBA" id="ARBA00030520"/>
    </source>
</evidence>
<dbReference type="InterPro" id="IPR002300">
    <property type="entry name" value="aa-tRNA-synth_Ia"/>
</dbReference>
<dbReference type="PANTHER" id="PTHR43740">
    <property type="entry name" value="LEUCYL-TRNA SYNTHETASE"/>
    <property type="match status" value="1"/>
</dbReference>
<dbReference type="Pfam" id="PF09334">
    <property type="entry name" value="tRNA-synt_1g"/>
    <property type="match status" value="1"/>
</dbReference>
<evidence type="ECO:0000256" key="1">
    <source>
        <dbReference type="ARBA" id="ARBA00004305"/>
    </source>
</evidence>
<dbReference type="InterPro" id="IPR002302">
    <property type="entry name" value="Leu-tRNA-ligase"/>
</dbReference>
<evidence type="ECO:0000256" key="3">
    <source>
        <dbReference type="ARBA" id="ARBA00013164"/>
    </source>
</evidence>
<evidence type="ECO:0000256" key="11">
    <source>
        <dbReference type="RuleBase" id="RU363035"/>
    </source>
</evidence>
<dbReference type="InterPro" id="IPR014729">
    <property type="entry name" value="Rossmann-like_a/b/a_fold"/>
</dbReference>
<evidence type="ECO:0000256" key="10">
    <source>
        <dbReference type="ARBA" id="ARBA00047469"/>
    </source>
</evidence>
<evidence type="ECO:0000313" key="16">
    <source>
        <dbReference type="EMBL" id="RVX71788.1"/>
    </source>
</evidence>
<evidence type="ECO:0000259" key="13">
    <source>
        <dbReference type="Pfam" id="PF08264"/>
    </source>
</evidence>
<dbReference type="FunFam" id="3.40.50.620:FF:000100">
    <property type="entry name" value="probable leucine--tRNA ligase, mitochondrial"/>
    <property type="match status" value="1"/>
</dbReference>
<dbReference type="SUPFAM" id="SSF52374">
    <property type="entry name" value="Nucleotidylyl transferase"/>
    <property type="match status" value="1"/>
</dbReference>
<keyword evidence="4 11" id="KW-0436">Ligase</keyword>
<dbReference type="GO" id="GO:0004823">
    <property type="term" value="F:leucine-tRNA ligase activity"/>
    <property type="evidence" value="ECO:0007669"/>
    <property type="project" value="UniProtKB-EC"/>
</dbReference>
<dbReference type="Gene3D" id="3.40.50.620">
    <property type="entry name" value="HUPs"/>
    <property type="match status" value="2"/>
</dbReference>
<dbReference type="PRINTS" id="PR00985">
    <property type="entry name" value="TRNASYNTHLEU"/>
</dbReference>
<dbReference type="InterPro" id="IPR009080">
    <property type="entry name" value="tRNAsynth_Ia_anticodon-bd"/>
</dbReference>
<dbReference type="InterPro" id="IPR013155">
    <property type="entry name" value="M/V/L/I-tRNA-synth_anticd-bd"/>
</dbReference>
<evidence type="ECO:0000259" key="14">
    <source>
        <dbReference type="Pfam" id="PF09334"/>
    </source>
</evidence>
<dbReference type="InterPro" id="IPR009008">
    <property type="entry name" value="Val/Leu/Ile-tRNA-synth_edit"/>
</dbReference>
<feature type="domain" description="Methionyl/Valyl/Leucyl/Isoleucyl-tRNA synthetase anticodon-binding" evidence="13">
    <location>
        <begin position="814"/>
        <end position="925"/>
    </location>
</feature>
<evidence type="ECO:0000256" key="8">
    <source>
        <dbReference type="ARBA" id="ARBA00023146"/>
    </source>
</evidence>
<comment type="caution">
    <text evidence="16">The sequence shown here is derived from an EMBL/GenBank/DDBJ whole genome shotgun (WGS) entry which is preliminary data.</text>
</comment>
<dbReference type="PROSITE" id="PS00178">
    <property type="entry name" value="AA_TRNA_LIGASE_I"/>
    <property type="match status" value="1"/>
</dbReference>
<dbReference type="Pfam" id="PF13603">
    <property type="entry name" value="tRNA-synt_1_2"/>
    <property type="match status" value="1"/>
</dbReference>
<evidence type="ECO:0000256" key="5">
    <source>
        <dbReference type="ARBA" id="ARBA00022741"/>
    </source>
</evidence>
<dbReference type="Gene3D" id="1.10.730.10">
    <property type="entry name" value="Isoleucyl-tRNA Synthetase, Domain 1"/>
    <property type="match status" value="1"/>
</dbReference>
<evidence type="ECO:0000256" key="2">
    <source>
        <dbReference type="ARBA" id="ARBA00005594"/>
    </source>
</evidence>
<dbReference type="Proteomes" id="UP000288859">
    <property type="component" value="Unassembled WGS sequence"/>
</dbReference>
<sequence length="980" mass="109266">MSLIFRSRASSINLPLQDSIKSSPDDFPQGRSLIFTLSAPRPFVKLLTTLACDRSVVRSVRSLSTRPSTTATLSHRSATSNWRLDLQSIDAKWQQIWALQGNTPNSPRSPKKSYVLPMFAYPSGSLHMGHLRVYTISDVIARYRRMQGYQVLHPTGWDAFGLPAENAAIERGIDPAVWTEENIVKMKKQLQSMNTTFDWDAEISTCSPSFYKHTQSIFLKLYAKGLAYQAEALVNYDPVDKTVLANEQVDSQGRSWRSGALVQQVNLRQWFFRITSFKESLLKDLDYLGQNDKWPSRVLTQQRNWIGKSSGARIKFNLQDSSGSLTPVHIFTTRPDTIFGVKFITLSLSHPLVLKLVSTTPGLQQFLDKRATFAPDSKEGFELPLRALSPLSEVMGAGLETVPVFTAPYVLEGYGDGAVMGVPAHDLRDLGFWKVHRPEEAIPMVVTGSQPPPSLHVHPNDMTEAFTSPGTLTSLCGQFAGLSSQEGSSQIIRLLQKTDSASPFETWRLRDWLVSRQRYWGTPIPIIHCAECGTVPVPEEDLPVELPRLDASFKGQTGNPLDKIQEWVNCQCPQCHGPAKRETDTMDTFVDSSWYFLRFPDPQNTKEPFSQQSASEMVPVDTYIGGVEHAILHLLYARFMYKFLCGEGLIDGSKGQAEPFQSLIAQGMVHGKTFSDPDTGRFLLPNELEETEQGMIVKTTRNAPTLTWEKMSKSKHNGVDPSVCIEKFGADALRAHILFAAPVSEVLQWDEEKIVGIQRWLGRVWRIVNDLAALATGKGMETVELDVARMSEVDANAVLLTHGTRGNIVETFSNNIYSLNTAISDLIKLTNGLHDTGVSNLSPQVANIAVKELLKMMAPITPAFSEECWEVISSRDPHTSIFEETFVTPILSEEQESALRNRRTTMVCAVQINGKMRFTADVPPPREGNEALSKADRETEIVSAVLKTKSGQSWLTEKNDWETRKRVVVVGGGKVLNVVF</sequence>
<dbReference type="InterPro" id="IPR025709">
    <property type="entry name" value="Leu_tRNA-synth_edit"/>
</dbReference>
<feature type="domain" description="Aminoacyl-tRNA synthetase class Ia" evidence="12">
    <location>
        <begin position="509"/>
        <end position="655"/>
    </location>
</feature>
<evidence type="ECO:0000313" key="17">
    <source>
        <dbReference type="Proteomes" id="UP000288859"/>
    </source>
</evidence>
<comment type="subcellular location">
    <subcellularLocation>
        <location evidence="1">Mitochondrion matrix</location>
    </subcellularLocation>
</comment>
<dbReference type="InterPro" id="IPR001412">
    <property type="entry name" value="aa-tRNA-synth_I_CS"/>
</dbReference>
<dbReference type="VEuPathDB" id="FungiDB:PV10_08807"/>
<dbReference type="HAMAP" id="MF_00049_B">
    <property type="entry name" value="Leu_tRNA_synth_B"/>
    <property type="match status" value="1"/>
</dbReference>
<dbReference type="OrthoDB" id="15954at2759"/>
<evidence type="ECO:0000256" key="6">
    <source>
        <dbReference type="ARBA" id="ARBA00022840"/>
    </source>
</evidence>
<organism evidence="16 17">
    <name type="scientific">Exophiala mesophila</name>
    <name type="common">Black yeast-like fungus</name>
    <dbReference type="NCBI Taxonomy" id="212818"/>
    <lineage>
        <taxon>Eukaryota</taxon>
        <taxon>Fungi</taxon>
        <taxon>Dikarya</taxon>
        <taxon>Ascomycota</taxon>
        <taxon>Pezizomycotina</taxon>
        <taxon>Eurotiomycetes</taxon>
        <taxon>Chaetothyriomycetidae</taxon>
        <taxon>Chaetothyriales</taxon>
        <taxon>Herpotrichiellaceae</taxon>
        <taxon>Exophiala</taxon>
    </lineage>
</organism>
<dbReference type="EC" id="6.1.1.4" evidence="3"/>
<dbReference type="NCBIfam" id="TIGR00396">
    <property type="entry name" value="leuS_bact"/>
    <property type="match status" value="1"/>
</dbReference>
<comment type="similarity">
    <text evidence="2 11">Belongs to the class-I aminoacyl-tRNA synthetase family.</text>
</comment>
<dbReference type="GO" id="GO:0005524">
    <property type="term" value="F:ATP binding"/>
    <property type="evidence" value="ECO:0007669"/>
    <property type="project" value="UniProtKB-KW"/>
</dbReference>
<dbReference type="PANTHER" id="PTHR43740:SF2">
    <property type="entry name" value="LEUCINE--TRNA LIGASE, MITOCHONDRIAL"/>
    <property type="match status" value="1"/>
</dbReference>
<dbReference type="FunFam" id="3.40.50.620:FF:000003">
    <property type="entry name" value="Leucine--tRNA ligase"/>
    <property type="match status" value="1"/>
</dbReference>
<dbReference type="CDD" id="cd00812">
    <property type="entry name" value="LeuRS_core"/>
    <property type="match status" value="1"/>
</dbReference>